<gene>
    <name evidence="1" type="ORF">Phi12:1_gp51</name>
</gene>
<reference evidence="1 2" key="1">
    <citation type="journal article" date="2013" name="Proc. Natl. Acad. Sci. U.S.A.">
        <title>Twelve previously unknown phage genera are ubiquitous in global oceans.</title>
        <authorList>
            <person name="Holmfeldt K."/>
            <person name="Solonenko N."/>
            <person name="Shah M."/>
            <person name="Corrier K."/>
            <person name="Riemann L."/>
            <person name="Verberkmoes N.C."/>
            <person name="Sullivan M.B."/>
        </authorList>
    </citation>
    <scope>NUCLEOTIDE SEQUENCE [LARGE SCALE GENOMIC DNA]</scope>
    <source>
        <strain evidence="1">Phi12:1</strain>
    </source>
</reference>
<dbReference type="EMBL" id="KC821613">
    <property type="protein sequence ID" value="AGO48017.1"/>
    <property type="molecule type" value="Genomic_DNA"/>
</dbReference>
<organism evidence="1 2">
    <name type="scientific">Cellulophaga phage phi12:1</name>
    <dbReference type="NCBI Taxonomy" id="1327976"/>
    <lineage>
        <taxon>Viruses</taxon>
        <taxon>Duplodnaviria</taxon>
        <taxon>Heunggongvirae</taxon>
        <taxon>Uroviricota</taxon>
        <taxon>Caudoviricetes</taxon>
        <taxon>Helsingorvirus</taxon>
        <taxon>Helsingorvirus Cba121</taxon>
    </lineage>
</organism>
<evidence type="ECO:0000313" key="2">
    <source>
        <dbReference type="Proteomes" id="UP000014714"/>
    </source>
</evidence>
<dbReference type="KEGG" id="vg:16796718"/>
<dbReference type="RefSeq" id="YP_008241030.1">
    <property type="nucleotide sequence ID" value="NC_021791.1"/>
</dbReference>
<keyword evidence="2" id="KW-1185">Reference proteome</keyword>
<dbReference type="Proteomes" id="UP000014714">
    <property type="component" value="Segment"/>
</dbReference>
<name>S0A0I6_9CAUD</name>
<proteinExistence type="predicted"/>
<evidence type="ECO:0000313" key="1">
    <source>
        <dbReference type="EMBL" id="AGO48017.1"/>
    </source>
</evidence>
<dbReference type="GeneID" id="16796718"/>
<sequence>MELKTVSDLRDDFDGNTSEDAYQLSLSNTNDDDDNYYLDFTTYTNMYEATGEESYLDFAVQLFENKVSQSSLMVDGYYGWVRDADNSDGGITNGGGGTDGEEISLSQTRGFGRTAARMFWILNRATGYLAKNDNQTQFNTNYQWFKTNICEKWRSRGFNHIYRIRTHMMSHWAQIGYFMNEIEPNAIYRKWYDDFNTDISDGNYVGSMREQLRTVSLTGGDGYIWSGEWGNTTNTNDVNHANAEVELMVIGAEYNDYWTLSDIDKIKRTFDQNIFVSATDGAEYIDGTTETDSRQVWTQGWIKLGRFDAALQERLQTRREDTDATFFYYKRGISEMAYNKAYLDGVIYPLEVTEPEPSTSTRNQKLIYWR</sequence>
<dbReference type="OrthoDB" id="30022at10239"/>
<reference evidence="2" key="2">
    <citation type="submission" date="2013-03" db="EMBL/GenBank/DDBJ databases">
        <title>The Cellulophaga phages: a novel, diverse, and globally ubiquitous model system.</title>
        <authorList>
            <person name="Holmfeldt K."/>
            <person name="Solonenko N."/>
            <person name="Shah M."/>
            <person name="Corrier K."/>
            <person name="Riemann L."/>
            <person name="VerBerkmoes N.C."/>
            <person name="Sullivan M.B."/>
        </authorList>
    </citation>
    <scope>NUCLEOTIDE SEQUENCE [LARGE SCALE GENOMIC DNA]</scope>
</reference>
<protein>
    <submittedName>
        <fullName evidence="1">Uncharacterized protein</fullName>
    </submittedName>
</protein>
<accession>S0A0I6</accession>